<dbReference type="GO" id="GO:0047757">
    <property type="term" value="F:chondroitin-glucuronate 5-epimerase activity"/>
    <property type="evidence" value="ECO:0007669"/>
    <property type="project" value="TreeGrafter"/>
</dbReference>
<evidence type="ECO:0000256" key="3">
    <source>
        <dbReference type="SAM" id="MobiDB-lite"/>
    </source>
</evidence>
<dbReference type="InterPro" id="IPR007527">
    <property type="entry name" value="Znf_SWIM"/>
</dbReference>
<evidence type="ECO:0000313" key="6">
    <source>
        <dbReference type="EMBL" id="EGD77567.1"/>
    </source>
</evidence>
<keyword evidence="1 4" id="KW-0732">Signal</keyword>
<dbReference type="AlphaFoldDB" id="F2UKB8"/>
<keyword evidence="2" id="KW-0863">Zinc-finger</keyword>
<name>F2UKB8_SALR5</name>
<evidence type="ECO:0000259" key="5">
    <source>
        <dbReference type="PROSITE" id="PS50966"/>
    </source>
</evidence>
<protein>
    <recommendedName>
        <fullName evidence="5">SWIM-type domain-containing protein</fullName>
    </recommendedName>
</protein>
<dbReference type="GO" id="GO:0008270">
    <property type="term" value="F:zinc ion binding"/>
    <property type="evidence" value="ECO:0007669"/>
    <property type="project" value="UniProtKB-KW"/>
</dbReference>
<evidence type="ECO:0000256" key="2">
    <source>
        <dbReference type="PROSITE-ProRule" id="PRU00325"/>
    </source>
</evidence>
<keyword evidence="2" id="KW-0862">Zinc</keyword>
<dbReference type="STRING" id="946362.F2UKB8"/>
<sequence length="929" mass="99323">MMMTTYPLPFLVFLLLFLLVRLCAAERLPLLLFDEQTLGELRQDGVSSGASGSSSSLPARKLAALLARTHNWQQHRSLNLHHWLAPSAPPQVVEPTDMWPLQALTARIRRPTTDTDAISALIQVLDAHWTTEQQGHHDHGGGVAGGGGAGEDGVLFGGGDGAQQDPHCSAHAAVTGGRFAAIVELGLRQRQWGDRASNDGACLCTSEETCEEPCHHVLAAVRAARAVLNVVLTADLIFEACAPHEQAFIAEHVLRDVASLLRARQCLQSVSLSLDPAWVATNEAIFAGSLFLTHVRHNHAAVSARVSASLLSMDALAAAETWVRDAWSHLRTGLLLLNDHMRDGSLDGGLGRTLLLSQCFFEAMLMAQRSVLAPKLATLPMAWVKAHLQYIEATVWPHLRRNTARSRDSNSEAPPSLPLGQTCVTHLACSPAAHLRFIDTHLLRNGEATWLADRVSEAELGLDSSHGEGDASMQFESRHEGKGSADNVCMFSLLMELASFDPQQPSITPFSVTRNAWVRRFHHQGLTVLSLQAQDNTAPSLFAMRSGFPSGDVAAIARTIANSAYAHMIPDLVSLIHSTAHQEGSFVFSPGGAPFIIAPRGVTGNVMLVRSPSPPLPQEPVEQPVDVERDEDEAAAFHMCAGNDDLVPVLDTDLYEHLGPAAGDWRGVRAMLMEEAEGAAGAGADETDATVPIPPAHPRLLYSSAFASQALVVAVTTPTHMGRHPNLQCSVRVAFLPFPDTLILIDMAMLASTGSAPVSGTVEQQFRSTFPWDPTPTPQAAVPPTASTMAGHKLMVAPAIAVDADIGVRTEPAGKGSFDGAGSSSSSSSSSCTLHRHASDNNTLIVTHAIADSAQQPTHTMHLFSTLLAGHERMWSSFRVRCDECSLSAAKKGRVRLMVELTPGDRGAGGGGGVVKFPLHLSRHDACPT</sequence>
<dbReference type="KEGG" id="sre:PTSG_08665"/>
<dbReference type="InterPro" id="IPR052447">
    <property type="entry name" value="Dermatan-Sulfate_Isomerase"/>
</dbReference>
<feature type="chain" id="PRO_5003287768" description="SWIM-type domain-containing protein" evidence="4">
    <location>
        <begin position="26"/>
        <end position="929"/>
    </location>
</feature>
<proteinExistence type="predicted"/>
<dbReference type="RefSeq" id="XP_004990455.1">
    <property type="nucleotide sequence ID" value="XM_004990398.1"/>
</dbReference>
<feature type="signal peptide" evidence="4">
    <location>
        <begin position="1"/>
        <end position="25"/>
    </location>
</feature>
<dbReference type="PANTHER" id="PTHR15532:SF3">
    <property type="entry name" value="DERMATAN-SULFATE EPIMERASE"/>
    <property type="match status" value="1"/>
</dbReference>
<dbReference type="Proteomes" id="UP000007799">
    <property type="component" value="Unassembled WGS sequence"/>
</dbReference>
<dbReference type="EMBL" id="GL832978">
    <property type="protein sequence ID" value="EGD77567.1"/>
    <property type="molecule type" value="Genomic_DNA"/>
</dbReference>
<keyword evidence="2" id="KW-0479">Metal-binding</keyword>
<feature type="domain" description="SWIM-type" evidence="5">
    <location>
        <begin position="181"/>
        <end position="225"/>
    </location>
</feature>
<feature type="region of interest" description="Disordered" evidence="3">
    <location>
        <begin position="813"/>
        <end position="835"/>
    </location>
</feature>
<dbReference type="PANTHER" id="PTHR15532">
    <property type="match status" value="1"/>
</dbReference>
<evidence type="ECO:0000256" key="1">
    <source>
        <dbReference type="ARBA" id="ARBA00022729"/>
    </source>
</evidence>
<dbReference type="GeneID" id="16071011"/>
<evidence type="ECO:0000256" key="4">
    <source>
        <dbReference type="SAM" id="SignalP"/>
    </source>
</evidence>
<keyword evidence="7" id="KW-1185">Reference proteome</keyword>
<dbReference type="OrthoDB" id="5946629at2759"/>
<gene>
    <name evidence="6" type="ORF">PTSG_08665</name>
</gene>
<accession>F2UKB8</accession>
<evidence type="ECO:0000313" key="7">
    <source>
        <dbReference type="Proteomes" id="UP000007799"/>
    </source>
</evidence>
<organism evidence="7">
    <name type="scientific">Salpingoeca rosetta (strain ATCC 50818 / BSB-021)</name>
    <dbReference type="NCBI Taxonomy" id="946362"/>
    <lineage>
        <taxon>Eukaryota</taxon>
        <taxon>Choanoflagellata</taxon>
        <taxon>Craspedida</taxon>
        <taxon>Salpingoecidae</taxon>
        <taxon>Salpingoeca</taxon>
    </lineage>
</organism>
<feature type="compositionally biased region" description="Gly residues" evidence="3">
    <location>
        <begin position="141"/>
        <end position="161"/>
    </location>
</feature>
<dbReference type="PROSITE" id="PS50966">
    <property type="entry name" value="ZF_SWIM"/>
    <property type="match status" value="1"/>
</dbReference>
<dbReference type="InParanoid" id="F2UKB8"/>
<reference evidence="6" key="1">
    <citation type="submission" date="2009-08" db="EMBL/GenBank/DDBJ databases">
        <title>Annotation of Salpingoeca rosetta.</title>
        <authorList>
            <consortium name="The Broad Institute Genome Sequencing Platform"/>
            <person name="Russ C."/>
            <person name="Cuomo C."/>
            <person name="Burger G."/>
            <person name="Gray M.W."/>
            <person name="Holland P.W.H."/>
            <person name="King N."/>
            <person name="Lang F.B.F."/>
            <person name="Roger A.J."/>
            <person name="Ruiz-Trillo I."/>
            <person name="Young S.K."/>
            <person name="Zeng Q."/>
            <person name="Gargeya S."/>
            <person name="Alvarado L."/>
            <person name="Berlin A."/>
            <person name="Chapman S.B."/>
            <person name="Chen Z."/>
            <person name="Freedman E."/>
            <person name="Gellesch M."/>
            <person name="Goldberg J."/>
            <person name="Griggs A."/>
            <person name="Gujja S."/>
            <person name="Heilman E."/>
            <person name="Heiman D."/>
            <person name="Howarth C."/>
            <person name="Mehta T."/>
            <person name="Neiman D."/>
            <person name="Pearson M."/>
            <person name="Roberts A."/>
            <person name="Saif S."/>
            <person name="Shea T."/>
            <person name="Shenoy N."/>
            <person name="Sisk P."/>
            <person name="Stolte C."/>
            <person name="Sykes S."/>
            <person name="White J."/>
            <person name="Yandava C."/>
            <person name="Haas B."/>
            <person name="Nusbaum C."/>
            <person name="Birren B."/>
        </authorList>
    </citation>
    <scope>NUCLEOTIDE SEQUENCE [LARGE SCALE GENOMIC DNA]</scope>
    <source>
        <strain evidence="6">ATCC 50818</strain>
    </source>
</reference>
<feature type="region of interest" description="Disordered" evidence="3">
    <location>
        <begin position="133"/>
        <end position="163"/>
    </location>
</feature>